<keyword evidence="2 5" id="KW-0812">Transmembrane</keyword>
<sequence length="171" mass="19153">MERLLSTAGSVLPYHILSYGALLGTELYQSFVNTKICFQELPMREFLVLQRRLFPVYFKWQVGLAALTAATHPPCSIASIIHDSWAVIPLVVVIGTSSLNWLVYGPRTTQSAFVRRTLERGKDQAGVDDQRVRQAQREFTFNHAMSIHLNAVAIVATVLYGISLSSRLQMS</sequence>
<reference evidence="7 8" key="1">
    <citation type="journal article" date="2013" name="PLoS ONE">
        <title>Genomic and secretomic analyses reveal unique features of the lignocellulolytic enzyme system of Penicillium decumbens.</title>
        <authorList>
            <person name="Liu G."/>
            <person name="Zhang L."/>
            <person name="Wei X."/>
            <person name="Zou G."/>
            <person name="Qin Y."/>
            <person name="Ma L."/>
            <person name="Li J."/>
            <person name="Zheng H."/>
            <person name="Wang S."/>
            <person name="Wang C."/>
            <person name="Xun L."/>
            <person name="Zhao G.-P."/>
            <person name="Zhou Z."/>
            <person name="Qu Y."/>
        </authorList>
    </citation>
    <scope>NUCLEOTIDE SEQUENCE [LARGE SCALE GENOMIC DNA]</scope>
    <source>
        <strain evidence="8">114-2 / CGMCC 5302</strain>
    </source>
</reference>
<evidence type="ECO:0000313" key="8">
    <source>
        <dbReference type="Proteomes" id="UP000019376"/>
    </source>
</evidence>
<dbReference type="InterPro" id="IPR025423">
    <property type="entry name" value="TMEM205-like"/>
</dbReference>
<dbReference type="AlphaFoldDB" id="S7ZFU4"/>
<dbReference type="InterPro" id="IPR053009">
    <property type="entry name" value="Xanthocillin_Biosynth-Assoc"/>
</dbReference>
<evidence type="ECO:0000259" key="6">
    <source>
        <dbReference type="Pfam" id="PF13664"/>
    </source>
</evidence>
<dbReference type="EMBL" id="KB644412">
    <property type="protein sequence ID" value="EPS29550.1"/>
    <property type="molecule type" value="Genomic_DNA"/>
</dbReference>
<feature type="domain" description="TMEM205-like" evidence="6">
    <location>
        <begin position="17"/>
        <end position="113"/>
    </location>
</feature>
<dbReference type="PANTHER" id="PTHR23241:SF102">
    <property type="entry name" value="LD23009P"/>
    <property type="match status" value="1"/>
</dbReference>
<dbReference type="HOGENOM" id="CLU_094297_2_1_1"/>
<gene>
    <name evidence="7" type="ORF">PDE_04500</name>
</gene>
<evidence type="ECO:0000256" key="5">
    <source>
        <dbReference type="SAM" id="Phobius"/>
    </source>
</evidence>
<keyword evidence="8" id="KW-1185">Reference proteome</keyword>
<evidence type="ECO:0000256" key="2">
    <source>
        <dbReference type="ARBA" id="ARBA00022692"/>
    </source>
</evidence>
<comment type="subcellular location">
    <subcellularLocation>
        <location evidence="1">Membrane</location>
    </subcellularLocation>
</comment>
<keyword evidence="3 5" id="KW-1133">Transmembrane helix</keyword>
<evidence type="ECO:0000313" key="7">
    <source>
        <dbReference type="EMBL" id="EPS29550.1"/>
    </source>
</evidence>
<name>S7ZFU4_PENO1</name>
<proteinExistence type="predicted"/>
<organism evidence="7 8">
    <name type="scientific">Penicillium oxalicum (strain 114-2 / CGMCC 5302)</name>
    <name type="common">Penicillium decumbens</name>
    <dbReference type="NCBI Taxonomy" id="933388"/>
    <lineage>
        <taxon>Eukaryota</taxon>
        <taxon>Fungi</taxon>
        <taxon>Dikarya</taxon>
        <taxon>Ascomycota</taxon>
        <taxon>Pezizomycotina</taxon>
        <taxon>Eurotiomycetes</taxon>
        <taxon>Eurotiomycetidae</taxon>
        <taxon>Eurotiales</taxon>
        <taxon>Aspergillaceae</taxon>
        <taxon>Penicillium</taxon>
    </lineage>
</organism>
<dbReference type="PANTHER" id="PTHR23241">
    <property type="entry name" value="LATE EMBRYOGENESIS ABUNDANT PLANTS LEA-RELATED"/>
    <property type="match status" value="1"/>
</dbReference>
<dbReference type="OrthoDB" id="1641132at2759"/>
<feature type="transmembrane region" description="Helical" evidence="5">
    <location>
        <begin position="141"/>
        <end position="162"/>
    </location>
</feature>
<dbReference type="Proteomes" id="UP000019376">
    <property type="component" value="Unassembled WGS sequence"/>
</dbReference>
<protein>
    <recommendedName>
        <fullName evidence="6">TMEM205-like domain-containing protein</fullName>
    </recommendedName>
</protein>
<evidence type="ECO:0000256" key="4">
    <source>
        <dbReference type="ARBA" id="ARBA00023136"/>
    </source>
</evidence>
<dbReference type="eggNOG" id="ENOG502S3VC">
    <property type="taxonomic scope" value="Eukaryota"/>
</dbReference>
<dbReference type="Pfam" id="PF13664">
    <property type="entry name" value="DUF4149"/>
    <property type="match status" value="1"/>
</dbReference>
<keyword evidence="4 5" id="KW-0472">Membrane</keyword>
<dbReference type="PhylomeDB" id="S7ZFU4"/>
<dbReference type="STRING" id="933388.S7ZFU4"/>
<dbReference type="GO" id="GO:0016020">
    <property type="term" value="C:membrane"/>
    <property type="evidence" value="ECO:0007669"/>
    <property type="project" value="UniProtKB-SubCell"/>
</dbReference>
<evidence type="ECO:0000256" key="3">
    <source>
        <dbReference type="ARBA" id="ARBA00022989"/>
    </source>
</evidence>
<evidence type="ECO:0000256" key="1">
    <source>
        <dbReference type="ARBA" id="ARBA00004370"/>
    </source>
</evidence>
<accession>S7ZFU4</accession>